<sequence>MMKHYIELLPIMAVPSTCVGFITGMYSGIKSNTPIDMFSNWIGYTSIGMMTGVSYPVSFPMLAGYVMYKNY</sequence>
<keyword evidence="1" id="KW-1133">Transmembrane helix</keyword>
<evidence type="ECO:0000313" key="2">
    <source>
        <dbReference type="EMBL" id="QHS88507.1"/>
    </source>
</evidence>
<dbReference type="AlphaFoldDB" id="A0A6C0B8E4"/>
<evidence type="ECO:0000256" key="1">
    <source>
        <dbReference type="SAM" id="Phobius"/>
    </source>
</evidence>
<dbReference type="EMBL" id="MN739097">
    <property type="protein sequence ID" value="QHS88507.1"/>
    <property type="molecule type" value="Genomic_DNA"/>
</dbReference>
<name>A0A6C0B8E4_9ZZZZ</name>
<keyword evidence="1" id="KW-0812">Transmembrane</keyword>
<proteinExistence type="predicted"/>
<feature type="transmembrane region" description="Helical" evidence="1">
    <location>
        <begin position="41"/>
        <end position="68"/>
    </location>
</feature>
<protein>
    <submittedName>
        <fullName evidence="2">Uncharacterized protein</fullName>
    </submittedName>
</protein>
<feature type="transmembrane region" description="Helical" evidence="1">
    <location>
        <begin position="7"/>
        <end position="29"/>
    </location>
</feature>
<accession>A0A6C0B8E4</accession>
<organism evidence="2">
    <name type="scientific">viral metagenome</name>
    <dbReference type="NCBI Taxonomy" id="1070528"/>
    <lineage>
        <taxon>unclassified sequences</taxon>
        <taxon>metagenomes</taxon>
        <taxon>organismal metagenomes</taxon>
    </lineage>
</organism>
<reference evidence="2" key="1">
    <citation type="journal article" date="2020" name="Nature">
        <title>Giant virus diversity and host interactions through global metagenomics.</title>
        <authorList>
            <person name="Schulz F."/>
            <person name="Roux S."/>
            <person name="Paez-Espino D."/>
            <person name="Jungbluth S."/>
            <person name="Walsh D.A."/>
            <person name="Denef V.J."/>
            <person name="McMahon K.D."/>
            <person name="Konstantinidis K.T."/>
            <person name="Eloe-Fadrosh E.A."/>
            <person name="Kyrpides N.C."/>
            <person name="Woyke T."/>
        </authorList>
    </citation>
    <scope>NUCLEOTIDE SEQUENCE</scope>
    <source>
        <strain evidence="2">GVMAG-M-3300010158-55</strain>
    </source>
</reference>
<keyword evidence="1" id="KW-0472">Membrane</keyword>